<reference evidence="2" key="1">
    <citation type="journal article" date="2021" name="bioRxiv">
        <title>Unraveling nitrogen, sulfur and carbon metabolic pathways and microbial community transcriptional responses to substrate deprivation and toxicity stresses in a bioreactor mimicking anoxic brackish coastal sediment conditions.</title>
        <authorList>
            <person name="Martins P.D."/>
            <person name="Echeveste M.J."/>
            <person name="Arshad A."/>
            <person name="Kurth J."/>
            <person name="Ouboter H."/>
            <person name="Jetten M.S.M."/>
            <person name="Welte C.U."/>
        </authorList>
    </citation>
    <scope>NUCLEOTIDE SEQUENCE</scope>
    <source>
        <strain evidence="2">MAG_39</strain>
    </source>
</reference>
<organism evidence="2 3">
    <name type="scientific">Candidatus Nitrobium versatile</name>
    <dbReference type="NCBI Taxonomy" id="2884831"/>
    <lineage>
        <taxon>Bacteria</taxon>
        <taxon>Pseudomonadati</taxon>
        <taxon>Nitrospirota</taxon>
        <taxon>Nitrospiria</taxon>
        <taxon>Nitrospirales</taxon>
        <taxon>Nitrospiraceae</taxon>
        <taxon>Candidatus Nitrobium</taxon>
    </lineage>
</organism>
<proteinExistence type="predicted"/>
<name>A0A953JGB8_9BACT</name>
<sequence length="194" mass="21586">MEMENREQIVQAVKEAAAALESAKESLAAVRCKQESVTSSIPGLKEALVQAKQAKEKALEGFVRDKVSLEALEKAKKAFNKTAQEEADAMEMVEYLEDAVKEAEGDVNKARVSLEAARKKLHGFELERIKTELSEIGPKVVRAYAALTRHKGGGYIFSGCLSDILSIREPQIEEQRELWTEIESEYGLSGIEWK</sequence>
<gene>
    <name evidence="2" type="ORF">K8I29_14405</name>
</gene>
<dbReference type="EMBL" id="JAIOIV010000113">
    <property type="protein sequence ID" value="MBZ0157386.1"/>
    <property type="molecule type" value="Genomic_DNA"/>
</dbReference>
<dbReference type="AlphaFoldDB" id="A0A953JGB8"/>
<dbReference type="Proteomes" id="UP000705867">
    <property type="component" value="Unassembled WGS sequence"/>
</dbReference>
<feature type="coiled-coil region" evidence="1">
    <location>
        <begin position="69"/>
        <end position="120"/>
    </location>
</feature>
<accession>A0A953JGB8</accession>
<comment type="caution">
    <text evidence="2">The sequence shown here is derived from an EMBL/GenBank/DDBJ whole genome shotgun (WGS) entry which is preliminary data.</text>
</comment>
<keyword evidence="1" id="KW-0175">Coiled coil</keyword>
<feature type="coiled-coil region" evidence="1">
    <location>
        <begin position="6"/>
        <end position="33"/>
    </location>
</feature>
<reference evidence="2" key="2">
    <citation type="submission" date="2021-08" db="EMBL/GenBank/DDBJ databases">
        <authorList>
            <person name="Dalcin Martins P."/>
        </authorList>
    </citation>
    <scope>NUCLEOTIDE SEQUENCE</scope>
    <source>
        <strain evidence="2">MAG_39</strain>
    </source>
</reference>
<protein>
    <submittedName>
        <fullName evidence="2">Uncharacterized protein</fullName>
    </submittedName>
</protein>
<evidence type="ECO:0000313" key="3">
    <source>
        <dbReference type="Proteomes" id="UP000705867"/>
    </source>
</evidence>
<evidence type="ECO:0000313" key="2">
    <source>
        <dbReference type="EMBL" id="MBZ0157386.1"/>
    </source>
</evidence>
<evidence type="ECO:0000256" key="1">
    <source>
        <dbReference type="SAM" id="Coils"/>
    </source>
</evidence>